<comment type="caution">
    <text evidence="9">The sequence shown here is derived from an EMBL/GenBank/DDBJ whole genome shotgun (WGS) entry which is preliminary data.</text>
</comment>
<protein>
    <submittedName>
        <fullName evidence="9">BCCT transporter</fullName>
    </submittedName>
</protein>
<feature type="transmembrane region" description="Helical" evidence="8">
    <location>
        <begin position="52"/>
        <end position="72"/>
    </location>
</feature>
<dbReference type="eggNOG" id="COG1292">
    <property type="taxonomic scope" value="Bacteria"/>
</dbReference>
<organism evidence="9 10">
    <name type="scientific">Gracilibacillus halophilus YIM-C55.5</name>
    <dbReference type="NCBI Taxonomy" id="1308866"/>
    <lineage>
        <taxon>Bacteria</taxon>
        <taxon>Bacillati</taxon>
        <taxon>Bacillota</taxon>
        <taxon>Bacilli</taxon>
        <taxon>Bacillales</taxon>
        <taxon>Bacillaceae</taxon>
        <taxon>Gracilibacillus</taxon>
    </lineage>
</organism>
<keyword evidence="10" id="KW-1185">Reference proteome</keyword>
<name>N4WVZ8_9BACI</name>
<dbReference type="Pfam" id="PF02028">
    <property type="entry name" value="BCCT"/>
    <property type="match status" value="1"/>
</dbReference>
<feature type="transmembrane region" description="Helical" evidence="8">
    <location>
        <begin position="269"/>
        <end position="294"/>
    </location>
</feature>
<feature type="transmembrane region" description="Helical" evidence="8">
    <location>
        <begin position="235"/>
        <end position="257"/>
    </location>
</feature>
<dbReference type="PANTHER" id="PTHR30047">
    <property type="entry name" value="HIGH-AFFINITY CHOLINE TRANSPORT PROTEIN-RELATED"/>
    <property type="match status" value="1"/>
</dbReference>
<dbReference type="RefSeq" id="WP_003466897.1">
    <property type="nucleotide sequence ID" value="NZ_APML01000020.1"/>
</dbReference>
<dbReference type="Proteomes" id="UP000012283">
    <property type="component" value="Unassembled WGS sequence"/>
</dbReference>
<evidence type="ECO:0000313" key="10">
    <source>
        <dbReference type="Proteomes" id="UP000012283"/>
    </source>
</evidence>
<feature type="transmembrane region" description="Helical" evidence="8">
    <location>
        <begin position="93"/>
        <end position="112"/>
    </location>
</feature>
<feature type="transmembrane region" description="Helical" evidence="8">
    <location>
        <begin position="350"/>
        <end position="376"/>
    </location>
</feature>
<feature type="transmembrane region" description="Helical" evidence="8">
    <location>
        <begin position="404"/>
        <end position="426"/>
    </location>
</feature>
<evidence type="ECO:0000256" key="3">
    <source>
        <dbReference type="ARBA" id="ARBA00022448"/>
    </source>
</evidence>
<feature type="transmembrane region" description="Helical" evidence="8">
    <location>
        <begin position="188"/>
        <end position="215"/>
    </location>
</feature>
<evidence type="ECO:0000256" key="5">
    <source>
        <dbReference type="ARBA" id="ARBA00022692"/>
    </source>
</evidence>
<gene>
    <name evidence="9" type="ORF">J416_06520</name>
</gene>
<sequence>MDDSTRKTKKLDWMTFIVSGGLLALFIITSYFNQELVGQWISDSFTFTAKYFGAYWQVLLLVMFVIGLILAFSKYGNVRLGKMERPENGNFRWIAMILCTLLASGGVFWAAAGPMYHFITTPPLFTDIKDGTTTAAFPAMAQSYLHWGFSAWASLGTLTTIVLMYAHYHKGYPLKPRTFLYPMLGKKIFKNSFVGSLADIVSIVATAAGTIGPIGFLGLQVGYGLEAVFNIPNTFVTQAVIILFLAVIASISAATGVERGIQWLSRVNVSMVVVLMVTMLILGPTLYIIDLFVGSEAFYLENFLSMSLYRLDQAWLGSWTIFFWGWFIGYGPMMAMFISKISRGRTIRELIIAVSIIAPIVSNLWFTVVGGSGIFYEIENPGSVSTALNESGMPATVMAIMNQIPLGIVLAIGFIIVSIVFVATTADSMSYTVAVTLSGNDEPNRLIRVFWALMFGVVAVSLLAIGEETVSTLQNFIVVTAAPVSLLLLPSLWDAPKIAKKMAKEQNIINRKSR</sequence>
<feature type="transmembrane region" description="Helical" evidence="8">
    <location>
        <begin position="472"/>
        <end position="493"/>
    </location>
</feature>
<keyword evidence="6 8" id="KW-1133">Transmembrane helix</keyword>
<evidence type="ECO:0000256" key="2">
    <source>
        <dbReference type="ARBA" id="ARBA00005658"/>
    </source>
</evidence>
<evidence type="ECO:0000256" key="1">
    <source>
        <dbReference type="ARBA" id="ARBA00004651"/>
    </source>
</evidence>
<accession>N4WVZ8</accession>
<dbReference type="InterPro" id="IPR000060">
    <property type="entry name" value="BCCT_transptr"/>
</dbReference>
<feature type="transmembrane region" description="Helical" evidence="8">
    <location>
        <begin position="446"/>
        <end position="466"/>
    </location>
</feature>
<reference evidence="9 10" key="1">
    <citation type="submission" date="2013-03" db="EMBL/GenBank/DDBJ databases">
        <title>Draft genome sequence of Gracibacillus halophilus YIM-C55.5, a moderately halophilic and thermophilic organism from the Xiaochaidamu salt lake.</title>
        <authorList>
            <person name="Sugumar T."/>
            <person name="Polireddy D.R."/>
            <person name="Antony A."/>
            <person name="Madhava Y.R."/>
            <person name="Sivakumar N."/>
        </authorList>
    </citation>
    <scope>NUCLEOTIDE SEQUENCE [LARGE SCALE GENOMIC DNA]</scope>
    <source>
        <strain evidence="9 10">YIM-C55.5</strain>
    </source>
</reference>
<evidence type="ECO:0000256" key="6">
    <source>
        <dbReference type="ARBA" id="ARBA00022989"/>
    </source>
</evidence>
<feature type="transmembrane region" description="Helical" evidence="8">
    <location>
        <begin position="12"/>
        <end position="32"/>
    </location>
</feature>
<dbReference type="PATRIC" id="fig|1308866.3.peg.1316"/>
<dbReference type="PANTHER" id="PTHR30047:SF7">
    <property type="entry name" value="HIGH-AFFINITY CHOLINE TRANSPORT PROTEIN"/>
    <property type="match status" value="1"/>
</dbReference>
<evidence type="ECO:0000256" key="8">
    <source>
        <dbReference type="SAM" id="Phobius"/>
    </source>
</evidence>
<dbReference type="AlphaFoldDB" id="N4WVZ8"/>
<feature type="transmembrane region" description="Helical" evidence="8">
    <location>
        <begin position="147"/>
        <end position="168"/>
    </location>
</feature>
<comment type="subcellular location">
    <subcellularLocation>
        <location evidence="1">Cell membrane</location>
        <topology evidence="1">Multi-pass membrane protein</topology>
    </subcellularLocation>
</comment>
<dbReference type="GO" id="GO:0022857">
    <property type="term" value="F:transmembrane transporter activity"/>
    <property type="evidence" value="ECO:0007669"/>
    <property type="project" value="InterPro"/>
</dbReference>
<evidence type="ECO:0000313" key="9">
    <source>
        <dbReference type="EMBL" id="ENH97266.1"/>
    </source>
</evidence>
<keyword evidence="7 8" id="KW-0472">Membrane</keyword>
<proteinExistence type="inferred from homology"/>
<dbReference type="GO" id="GO:0005886">
    <property type="term" value="C:plasma membrane"/>
    <property type="evidence" value="ECO:0007669"/>
    <property type="project" value="UniProtKB-SubCell"/>
</dbReference>
<comment type="similarity">
    <text evidence="2">Belongs to the BCCT transporter (TC 2.A.15) family.</text>
</comment>
<evidence type="ECO:0000256" key="4">
    <source>
        <dbReference type="ARBA" id="ARBA00022475"/>
    </source>
</evidence>
<dbReference type="EMBL" id="APML01000020">
    <property type="protein sequence ID" value="ENH97266.1"/>
    <property type="molecule type" value="Genomic_DNA"/>
</dbReference>
<keyword evidence="3" id="KW-0813">Transport</keyword>
<dbReference type="OrthoDB" id="9775735at2"/>
<keyword evidence="4" id="KW-1003">Cell membrane</keyword>
<keyword evidence="5 8" id="KW-0812">Transmembrane</keyword>
<evidence type="ECO:0000256" key="7">
    <source>
        <dbReference type="ARBA" id="ARBA00023136"/>
    </source>
</evidence>
<feature type="transmembrane region" description="Helical" evidence="8">
    <location>
        <begin position="314"/>
        <end position="338"/>
    </location>
</feature>